<name>A0AAW2ZFH4_9EUKA</name>
<sequence>MGPNHCPQCNSDVNIVYDSDASSYVCTQCGIATDTSLEETYTTYNSRPSMNYSTNEDRANISMFNVENYIDTITSSLKIQKHFNIDILNTINTLFRGSLTKEKTMKKYSIAATYMICRQNKLPISITDVSNAAGITISKIYSILKKLRTSANEINMDSTIQAQDPSLLIKMVLKRMDILQGLDNSILLRIESRSMDLTQLARSEWLDTGRSPYGVIAASIRIACLASNIKTTFKQMCKYVGGSTQKISDRFNELKKEICLLIEMLPFTKSGDKNKDFKQYLVYTLDNLKDLHSCKQNLIKSSLHGNNKSVKRPRDHVVEPPAFVRLVLAKSDTNSRIERAKIRIAQDDHDDVILDRKDLLIEEKLRAGAEEKNILNGYFHTPVNIKDKERLDDEEIAQNEMETEELESYLKGSSESVELALRASLGEDIDGQISLRKLRQKLNIN</sequence>
<dbReference type="InterPro" id="IPR036915">
    <property type="entry name" value="Cyclin-like_sf"/>
</dbReference>
<evidence type="ECO:0000256" key="1">
    <source>
        <dbReference type="ARBA" id="ARBA00004123"/>
    </source>
</evidence>
<dbReference type="EMBL" id="JAOPGA020001408">
    <property type="protein sequence ID" value="KAL0488119.1"/>
    <property type="molecule type" value="Genomic_DNA"/>
</dbReference>
<comment type="subcellular location">
    <subcellularLocation>
        <location evidence="1">Nucleus</location>
    </subcellularLocation>
</comment>
<evidence type="ECO:0000256" key="9">
    <source>
        <dbReference type="PROSITE-ProRule" id="PRU00469"/>
    </source>
</evidence>
<dbReference type="InterPro" id="IPR013150">
    <property type="entry name" value="TFIIB_cyclin"/>
</dbReference>
<evidence type="ECO:0000256" key="6">
    <source>
        <dbReference type="ARBA" id="ARBA00023015"/>
    </source>
</evidence>
<evidence type="ECO:0000256" key="8">
    <source>
        <dbReference type="ARBA" id="ARBA00023242"/>
    </source>
</evidence>
<keyword evidence="6" id="KW-0805">Transcription regulation</keyword>
<evidence type="ECO:0000256" key="5">
    <source>
        <dbReference type="ARBA" id="ARBA00022833"/>
    </source>
</evidence>
<evidence type="ECO:0000313" key="11">
    <source>
        <dbReference type="EMBL" id="KAL0488119.1"/>
    </source>
</evidence>
<feature type="domain" description="TFIIB-type" evidence="10">
    <location>
        <begin position="2"/>
        <end position="34"/>
    </location>
</feature>
<dbReference type="GO" id="GO:0017025">
    <property type="term" value="F:TBP-class protein binding"/>
    <property type="evidence" value="ECO:0007669"/>
    <property type="project" value="InterPro"/>
</dbReference>
<accession>A0AAW2ZFH4</accession>
<evidence type="ECO:0000259" key="10">
    <source>
        <dbReference type="PROSITE" id="PS51134"/>
    </source>
</evidence>
<dbReference type="InterPro" id="IPR000812">
    <property type="entry name" value="TFIIB"/>
</dbReference>
<gene>
    <name evidence="11" type="ORF">AKO1_008954</name>
</gene>
<dbReference type="GO" id="GO:0005634">
    <property type="term" value="C:nucleus"/>
    <property type="evidence" value="ECO:0007669"/>
    <property type="project" value="UniProtKB-SubCell"/>
</dbReference>
<keyword evidence="3" id="KW-0479">Metal-binding</keyword>
<dbReference type="GO" id="GO:0097550">
    <property type="term" value="C:transcription preinitiation complex"/>
    <property type="evidence" value="ECO:0007669"/>
    <property type="project" value="TreeGrafter"/>
</dbReference>
<evidence type="ECO:0000256" key="7">
    <source>
        <dbReference type="ARBA" id="ARBA00023163"/>
    </source>
</evidence>
<dbReference type="GO" id="GO:0008270">
    <property type="term" value="F:zinc ion binding"/>
    <property type="evidence" value="ECO:0007669"/>
    <property type="project" value="UniProtKB-KW"/>
</dbReference>
<proteinExistence type="inferred from homology"/>
<organism evidence="11 12">
    <name type="scientific">Acrasis kona</name>
    <dbReference type="NCBI Taxonomy" id="1008807"/>
    <lineage>
        <taxon>Eukaryota</taxon>
        <taxon>Discoba</taxon>
        <taxon>Heterolobosea</taxon>
        <taxon>Tetramitia</taxon>
        <taxon>Eutetramitia</taxon>
        <taxon>Acrasidae</taxon>
        <taxon>Acrasis</taxon>
    </lineage>
</organism>
<dbReference type="GO" id="GO:0000995">
    <property type="term" value="F:RNA polymerase III general transcription initiation factor activity"/>
    <property type="evidence" value="ECO:0007669"/>
    <property type="project" value="TreeGrafter"/>
</dbReference>
<dbReference type="GO" id="GO:0001006">
    <property type="term" value="F:RNA polymerase III type 3 promoter sequence-specific DNA binding"/>
    <property type="evidence" value="ECO:0007669"/>
    <property type="project" value="TreeGrafter"/>
</dbReference>
<dbReference type="GO" id="GO:0070897">
    <property type="term" value="P:transcription preinitiation complex assembly"/>
    <property type="evidence" value="ECO:0007669"/>
    <property type="project" value="InterPro"/>
</dbReference>
<dbReference type="CDD" id="cd00043">
    <property type="entry name" value="CYCLIN_SF"/>
    <property type="match status" value="1"/>
</dbReference>
<dbReference type="Pfam" id="PF00382">
    <property type="entry name" value="TFIIB"/>
    <property type="match status" value="1"/>
</dbReference>
<protein>
    <submittedName>
        <fullName evidence="11">Transcription initiation factor IIB</fullName>
    </submittedName>
</protein>
<evidence type="ECO:0000256" key="4">
    <source>
        <dbReference type="ARBA" id="ARBA00022771"/>
    </source>
</evidence>
<dbReference type="PANTHER" id="PTHR11618">
    <property type="entry name" value="TRANSCRIPTION INITIATION FACTOR IIB-RELATED"/>
    <property type="match status" value="1"/>
</dbReference>
<evidence type="ECO:0000256" key="3">
    <source>
        <dbReference type="ARBA" id="ARBA00022723"/>
    </source>
</evidence>
<dbReference type="Gene3D" id="1.10.472.10">
    <property type="entry name" value="Cyclin-like"/>
    <property type="match status" value="2"/>
</dbReference>
<dbReference type="SUPFAM" id="SSF57783">
    <property type="entry name" value="Zinc beta-ribbon"/>
    <property type="match status" value="1"/>
</dbReference>
<dbReference type="PANTHER" id="PTHR11618:SF4">
    <property type="entry name" value="TRANSCRIPTION FACTOR IIIB 90 KDA SUBUNIT"/>
    <property type="match status" value="1"/>
</dbReference>
<keyword evidence="8" id="KW-0539">Nucleus</keyword>
<dbReference type="AlphaFoldDB" id="A0AAW2ZFH4"/>
<dbReference type="PROSITE" id="PS51134">
    <property type="entry name" value="ZF_TFIIB"/>
    <property type="match status" value="1"/>
</dbReference>
<dbReference type="InterPro" id="IPR013137">
    <property type="entry name" value="Znf_TFIIB"/>
</dbReference>
<comment type="caution">
    <text evidence="11">The sequence shown here is derived from an EMBL/GenBank/DDBJ whole genome shotgun (WGS) entry which is preliminary data.</text>
</comment>
<evidence type="ECO:0000256" key="2">
    <source>
        <dbReference type="ARBA" id="ARBA00010857"/>
    </source>
</evidence>
<dbReference type="GO" id="GO:0000126">
    <property type="term" value="C:transcription factor TFIIIB complex"/>
    <property type="evidence" value="ECO:0007669"/>
    <property type="project" value="TreeGrafter"/>
</dbReference>
<dbReference type="Proteomes" id="UP001431209">
    <property type="component" value="Unassembled WGS sequence"/>
</dbReference>
<evidence type="ECO:0000313" key="12">
    <source>
        <dbReference type="Proteomes" id="UP001431209"/>
    </source>
</evidence>
<comment type="similarity">
    <text evidence="2">Belongs to the TFIIB family.</text>
</comment>
<keyword evidence="4 9" id="KW-0863">Zinc-finger</keyword>
<dbReference type="SUPFAM" id="SSF47954">
    <property type="entry name" value="Cyclin-like"/>
    <property type="match status" value="2"/>
</dbReference>
<keyword evidence="12" id="KW-1185">Reference proteome</keyword>
<reference evidence="11 12" key="1">
    <citation type="submission" date="2024-03" db="EMBL/GenBank/DDBJ databases">
        <title>The Acrasis kona genome and developmental transcriptomes reveal deep origins of eukaryotic multicellular pathways.</title>
        <authorList>
            <person name="Sheikh S."/>
            <person name="Fu C.-J."/>
            <person name="Brown M.W."/>
            <person name="Baldauf S.L."/>
        </authorList>
    </citation>
    <scope>NUCLEOTIDE SEQUENCE [LARGE SCALE GENOMIC DNA]</scope>
    <source>
        <strain evidence="11 12">ATCC MYA-3509</strain>
    </source>
</reference>
<keyword evidence="5" id="KW-0862">Zinc</keyword>
<dbReference type="Gene3D" id="2.20.25.10">
    <property type="match status" value="1"/>
</dbReference>
<keyword evidence="7" id="KW-0804">Transcription</keyword>